<dbReference type="EMBL" id="KI281991">
    <property type="protein sequence ID" value="ESA15454.1"/>
    <property type="molecule type" value="Genomic_DNA"/>
</dbReference>
<organism evidence="1">
    <name type="scientific">Rhizophagus irregularis (strain DAOM 181602 / DAOM 197198 / MUCL 43194)</name>
    <name type="common">Arbuscular mycorrhizal fungus</name>
    <name type="synonym">Glomus intraradices</name>
    <dbReference type="NCBI Taxonomy" id="747089"/>
    <lineage>
        <taxon>Eukaryota</taxon>
        <taxon>Fungi</taxon>
        <taxon>Fungi incertae sedis</taxon>
        <taxon>Mucoromycota</taxon>
        <taxon>Glomeromycotina</taxon>
        <taxon>Glomeromycetes</taxon>
        <taxon>Glomerales</taxon>
        <taxon>Glomeraceae</taxon>
        <taxon>Rhizophagus</taxon>
    </lineage>
</organism>
<gene>
    <name evidence="1" type="ORF">GLOINDRAFT_94937</name>
</gene>
<accession>U9U4X7</accession>
<evidence type="ECO:0000313" key="1">
    <source>
        <dbReference type="EMBL" id="ESA15454.1"/>
    </source>
</evidence>
<sequence>MTIICHISPTMLIIVRLTGGPINECRLVYGGKQYGQYGIILGEEKACIRKISKIRPYLLVHHVIPTGFEPFCEQILPNFIFMPGCKGFHRIKFLREISMYRKEKGKFSIVNLKAANGINNGLNEHGCCESILKKNLTELRVYLLKHYKQKDIILRTS</sequence>
<reference evidence="1" key="1">
    <citation type="submission" date="2013-07" db="EMBL/GenBank/DDBJ databases">
        <title>The genome of an arbuscular mycorrhizal fungus provides insights into the evolution of the oldest plant symbiosis.</title>
        <authorList>
            <consortium name="DOE Joint Genome Institute"/>
            <person name="Tisserant E."/>
            <person name="Malbreil M."/>
            <person name="Kuo A."/>
            <person name="Kohler A."/>
            <person name="Symeonidi A."/>
            <person name="Balestrini R."/>
            <person name="Charron P."/>
            <person name="Duensing N."/>
            <person name="Frei-dit-Frey N."/>
            <person name="Gianinazzi-Pearson V."/>
            <person name="Gilbert B."/>
            <person name="Handa Y."/>
            <person name="Hijri M."/>
            <person name="Kaul R."/>
            <person name="Kawaguchi M."/>
            <person name="Krajinski F."/>
            <person name="Lammers P."/>
            <person name="Lapierre D."/>
            <person name="Masclaux F.G."/>
            <person name="Murat C."/>
            <person name="Morin E."/>
            <person name="Ndikumana S."/>
            <person name="Pagni M."/>
            <person name="Petitpierre D."/>
            <person name="Requena N."/>
            <person name="Rosikiewicz P."/>
            <person name="Riley R."/>
            <person name="Saito K."/>
            <person name="San Clemente H."/>
            <person name="Shapiro H."/>
            <person name="van Tuinen D."/>
            <person name="Becard G."/>
            <person name="Bonfante P."/>
            <person name="Paszkowski U."/>
            <person name="Shachar-Hill Y."/>
            <person name="Young J.P."/>
            <person name="Sanders I.R."/>
            <person name="Henrissat B."/>
            <person name="Rensing S.A."/>
            <person name="Grigoriev I.V."/>
            <person name="Corradi N."/>
            <person name="Roux C."/>
            <person name="Martin F."/>
        </authorList>
    </citation>
    <scope>NUCLEOTIDE SEQUENCE</scope>
    <source>
        <strain evidence="1">DAOM 197198</strain>
    </source>
</reference>
<dbReference type="HOGENOM" id="CLU_1678844_0_0_1"/>
<name>U9U4X7_RHIID</name>
<dbReference type="AlphaFoldDB" id="U9U4X7"/>
<proteinExistence type="predicted"/>
<protein>
    <submittedName>
        <fullName evidence="1">Uncharacterized protein</fullName>
    </submittedName>
</protein>